<keyword evidence="7 9" id="KW-1133">Transmembrane helix</keyword>
<dbReference type="OrthoDB" id="7066670at2"/>
<gene>
    <name evidence="10" type="ORF">DXX93_09280</name>
</gene>
<evidence type="ECO:0000313" key="11">
    <source>
        <dbReference type="Proteomes" id="UP000256478"/>
    </source>
</evidence>
<dbReference type="AlphaFoldDB" id="A0A3E0TQX9"/>
<dbReference type="EMBL" id="QUOU01000001">
    <property type="protein sequence ID" value="REL26747.1"/>
    <property type="molecule type" value="Genomic_DNA"/>
</dbReference>
<comment type="subcellular location">
    <subcellularLocation>
        <location evidence="1">Cell inner membrane</location>
        <topology evidence="1">Multi-pass membrane protein</topology>
    </subcellularLocation>
</comment>
<dbReference type="NCBIfam" id="NF002493">
    <property type="entry name" value="PRK01816.1"/>
    <property type="match status" value="1"/>
</dbReference>
<name>A0A3E0TQX9_9GAMM</name>
<dbReference type="Pfam" id="PF04217">
    <property type="entry name" value="DUF412"/>
    <property type="match status" value="1"/>
</dbReference>
<comment type="similarity">
    <text evidence="2">Belongs to the UPF0208 family.</text>
</comment>
<protein>
    <recommendedName>
        <fullName evidence="3">UPF0208 membrane protein YfbV</fullName>
    </recommendedName>
</protein>
<dbReference type="GO" id="GO:0005886">
    <property type="term" value="C:plasma membrane"/>
    <property type="evidence" value="ECO:0007669"/>
    <property type="project" value="UniProtKB-SubCell"/>
</dbReference>
<keyword evidence="6 9" id="KW-0812">Transmembrane</keyword>
<evidence type="ECO:0000256" key="4">
    <source>
        <dbReference type="ARBA" id="ARBA00022475"/>
    </source>
</evidence>
<sequence length="141" mass="15740">MKLSVSALIKLGYQYMKLWPKRAELGEYFAEYRTVQFARLVINVIPGLAVCCLVLQLSLQTDNAVAMALFYAILLLSMPVQALVMLGVNADKVLPPSLASWYKQGVARFNEQGGDIKLSTANPKYLDLAKLLNITYTHSRK</sequence>
<reference evidence="10 11" key="1">
    <citation type="submission" date="2018-08" db="EMBL/GenBank/DDBJ databases">
        <title>Thalassotalea euphylliae genome.</title>
        <authorList>
            <person name="Summers S."/>
            <person name="Rice S.A."/>
            <person name="Freckelton M.L."/>
            <person name="Nedved B.T."/>
            <person name="Hadfield M.G."/>
        </authorList>
    </citation>
    <scope>NUCLEOTIDE SEQUENCE [LARGE SCALE GENOMIC DNA]</scope>
    <source>
        <strain evidence="10 11">H1</strain>
    </source>
</reference>
<feature type="transmembrane region" description="Helical" evidence="9">
    <location>
        <begin position="65"/>
        <end position="88"/>
    </location>
</feature>
<dbReference type="RefSeq" id="WP_116007857.1">
    <property type="nucleotide sequence ID" value="NZ_QUOU01000001.1"/>
</dbReference>
<evidence type="ECO:0000256" key="8">
    <source>
        <dbReference type="ARBA" id="ARBA00023136"/>
    </source>
</evidence>
<keyword evidence="4" id="KW-1003">Cell membrane</keyword>
<evidence type="ECO:0000256" key="3">
    <source>
        <dbReference type="ARBA" id="ARBA00018831"/>
    </source>
</evidence>
<dbReference type="Proteomes" id="UP000256478">
    <property type="component" value="Unassembled WGS sequence"/>
</dbReference>
<feature type="transmembrane region" description="Helical" evidence="9">
    <location>
        <begin position="40"/>
        <end position="59"/>
    </location>
</feature>
<accession>A0A3E0TQX9</accession>
<evidence type="ECO:0000313" key="10">
    <source>
        <dbReference type="EMBL" id="REL26747.1"/>
    </source>
</evidence>
<evidence type="ECO:0000256" key="1">
    <source>
        <dbReference type="ARBA" id="ARBA00004429"/>
    </source>
</evidence>
<evidence type="ECO:0000256" key="2">
    <source>
        <dbReference type="ARBA" id="ARBA00009474"/>
    </source>
</evidence>
<evidence type="ECO:0000256" key="5">
    <source>
        <dbReference type="ARBA" id="ARBA00022519"/>
    </source>
</evidence>
<comment type="caution">
    <text evidence="10">The sequence shown here is derived from an EMBL/GenBank/DDBJ whole genome shotgun (WGS) entry which is preliminary data.</text>
</comment>
<evidence type="ECO:0000256" key="6">
    <source>
        <dbReference type="ARBA" id="ARBA00022692"/>
    </source>
</evidence>
<evidence type="ECO:0000256" key="9">
    <source>
        <dbReference type="SAM" id="Phobius"/>
    </source>
</evidence>
<dbReference type="InterPro" id="IPR007334">
    <property type="entry name" value="UPF0208"/>
</dbReference>
<evidence type="ECO:0000256" key="7">
    <source>
        <dbReference type="ARBA" id="ARBA00022989"/>
    </source>
</evidence>
<proteinExistence type="inferred from homology"/>
<keyword evidence="5" id="KW-0997">Cell inner membrane</keyword>
<organism evidence="10 11">
    <name type="scientific">Thalassotalea euphylliae</name>
    <dbReference type="NCBI Taxonomy" id="1655234"/>
    <lineage>
        <taxon>Bacteria</taxon>
        <taxon>Pseudomonadati</taxon>
        <taxon>Pseudomonadota</taxon>
        <taxon>Gammaproteobacteria</taxon>
        <taxon>Alteromonadales</taxon>
        <taxon>Colwelliaceae</taxon>
        <taxon>Thalassotalea</taxon>
    </lineage>
</organism>
<keyword evidence="8 9" id="KW-0472">Membrane</keyword>